<evidence type="ECO:0000256" key="2">
    <source>
        <dbReference type="ARBA" id="ARBA00022603"/>
    </source>
</evidence>
<feature type="domain" description="Release factor glutamine methyltransferase N-terminal" evidence="7">
    <location>
        <begin position="5"/>
        <end position="76"/>
    </location>
</feature>
<comment type="caution">
    <text evidence="8">The sequence shown here is derived from an EMBL/GenBank/DDBJ whole genome shotgun (WGS) entry which is preliminary data.</text>
</comment>
<dbReference type="InterPro" id="IPR002052">
    <property type="entry name" value="DNA_methylase_N6_adenine_CS"/>
</dbReference>
<dbReference type="EMBL" id="SAYK01000003">
    <property type="protein sequence ID" value="TXJ61257.1"/>
    <property type="molecule type" value="Genomic_DNA"/>
</dbReference>
<evidence type="ECO:0000256" key="1">
    <source>
        <dbReference type="ARBA" id="ARBA00012771"/>
    </source>
</evidence>
<keyword evidence="2 8" id="KW-0489">Methyltransferase</keyword>
<name>A0A5C8GH73_9SPIR</name>
<protein>
    <recommendedName>
        <fullName evidence="1">peptide chain release factor N(5)-glutamine methyltransferase</fullName>
        <ecNumber evidence="1">2.1.1.297</ecNumber>
    </recommendedName>
</protein>
<reference evidence="8 9" key="1">
    <citation type="journal article" date="1992" name="Lakartidningen">
        <title>[Penicillin V and not amoxicillin is the first choice preparation in acute otitis].</title>
        <authorList>
            <person name="Kamme C."/>
            <person name="Lundgren K."/>
            <person name="Prellner K."/>
        </authorList>
    </citation>
    <scope>NUCLEOTIDE SEQUENCE [LARGE SCALE GENOMIC DNA]</scope>
    <source>
        <strain evidence="8 9">PC2022III</strain>
    </source>
</reference>
<dbReference type="InterPro" id="IPR040758">
    <property type="entry name" value="PrmC_N"/>
</dbReference>
<dbReference type="InterPro" id="IPR029063">
    <property type="entry name" value="SAM-dependent_MTases_sf"/>
</dbReference>
<evidence type="ECO:0000256" key="5">
    <source>
        <dbReference type="ARBA" id="ARBA00048391"/>
    </source>
</evidence>
<sequence length="294" mass="34212">MNINQALNYYSKKLIEITKDYKIAYIETQILISYSLNLSETKLISNALIELNENEINKIETLINRRLNFEPIAYITNKKEFYGIDFYVNNSVLIPRVETEEIIDLIKEYINKKIDKNKKFSICDIGAGCGNIAITLKKLFENADITAIEISEKAMQVIKKNCENIFQNKNSINIINADALSFTPKNKFDIIVSNPPYVALKDKDNLQRDLNFEPKNALYSGYDGMDFYRNFFNIIDRYLKYKGAFFFEIGFNQGKELINICESFNIKNVEIKKDLSGKDRFLICYNYIANKKLD</sequence>
<dbReference type="InterPro" id="IPR019874">
    <property type="entry name" value="RF_methyltr_PrmC"/>
</dbReference>
<gene>
    <name evidence="8" type="primary">prmC</name>
    <name evidence="8" type="ORF">EPJ74_03185</name>
</gene>
<dbReference type="InterPro" id="IPR007848">
    <property type="entry name" value="Small_mtfrase_dom"/>
</dbReference>
<dbReference type="Gene3D" id="1.10.8.10">
    <property type="entry name" value="DNA helicase RuvA subunit, C-terminal domain"/>
    <property type="match status" value="1"/>
</dbReference>
<dbReference type="CDD" id="cd02440">
    <property type="entry name" value="AdoMet_MTases"/>
    <property type="match status" value="1"/>
</dbReference>
<evidence type="ECO:0000313" key="9">
    <source>
        <dbReference type="Proteomes" id="UP000322188"/>
    </source>
</evidence>
<dbReference type="AlphaFoldDB" id="A0A5C8GH73"/>
<dbReference type="Proteomes" id="UP000322188">
    <property type="component" value="Unassembled WGS sequence"/>
</dbReference>
<dbReference type="EC" id="2.1.1.297" evidence="1"/>
<comment type="catalytic activity">
    <reaction evidence="5">
        <text>L-glutaminyl-[peptide chain release factor] + S-adenosyl-L-methionine = N(5)-methyl-L-glutaminyl-[peptide chain release factor] + S-adenosyl-L-homocysteine + H(+)</text>
        <dbReference type="Rhea" id="RHEA:42896"/>
        <dbReference type="Rhea" id="RHEA-COMP:10271"/>
        <dbReference type="Rhea" id="RHEA-COMP:10272"/>
        <dbReference type="ChEBI" id="CHEBI:15378"/>
        <dbReference type="ChEBI" id="CHEBI:30011"/>
        <dbReference type="ChEBI" id="CHEBI:57856"/>
        <dbReference type="ChEBI" id="CHEBI:59789"/>
        <dbReference type="ChEBI" id="CHEBI:61891"/>
        <dbReference type="EC" id="2.1.1.297"/>
    </reaction>
</comment>
<dbReference type="GO" id="GO:0102559">
    <property type="term" value="F:peptide chain release factor N(5)-glutamine methyltransferase activity"/>
    <property type="evidence" value="ECO:0007669"/>
    <property type="project" value="UniProtKB-EC"/>
</dbReference>
<evidence type="ECO:0000256" key="4">
    <source>
        <dbReference type="ARBA" id="ARBA00022691"/>
    </source>
</evidence>
<dbReference type="Pfam" id="PF17827">
    <property type="entry name" value="PrmC_N"/>
    <property type="match status" value="1"/>
</dbReference>
<dbReference type="Pfam" id="PF05175">
    <property type="entry name" value="MTS"/>
    <property type="match status" value="1"/>
</dbReference>
<keyword evidence="3 8" id="KW-0808">Transferase</keyword>
<evidence type="ECO:0000313" key="8">
    <source>
        <dbReference type="EMBL" id="TXJ61257.1"/>
    </source>
</evidence>
<accession>A0A5C8GH73</accession>
<dbReference type="InterPro" id="IPR050320">
    <property type="entry name" value="N5-glutamine_MTase"/>
</dbReference>
<dbReference type="PROSITE" id="PS00092">
    <property type="entry name" value="N6_MTASE"/>
    <property type="match status" value="1"/>
</dbReference>
<dbReference type="GeneID" id="61066302"/>
<dbReference type="RefSeq" id="WP_147559935.1">
    <property type="nucleotide sequence ID" value="NZ_SAYK01000003.1"/>
</dbReference>
<evidence type="ECO:0000259" key="7">
    <source>
        <dbReference type="Pfam" id="PF17827"/>
    </source>
</evidence>
<keyword evidence="4" id="KW-0949">S-adenosyl-L-methionine</keyword>
<dbReference type="GO" id="GO:0003676">
    <property type="term" value="F:nucleic acid binding"/>
    <property type="evidence" value="ECO:0007669"/>
    <property type="project" value="InterPro"/>
</dbReference>
<dbReference type="InterPro" id="IPR004556">
    <property type="entry name" value="HemK-like"/>
</dbReference>
<dbReference type="GO" id="GO:0032259">
    <property type="term" value="P:methylation"/>
    <property type="evidence" value="ECO:0007669"/>
    <property type="project" value="UniProtKB-KW"/>
</dbReference>
<evidence type="ECO:0000256" key="3">
    <source>
        <dbReference type="ARBA" id="ARBA00022679"/>
    </source>
</evidence>
<dbReference type="Gene3D" id="3.40.50.150">
    <property type="entry name" value="Vaccinia Virus protein VP39"/>
    <property type="match status" value="1"/>
</dbReference>
<dbReference type="SUPFAM" id="SSF53335">
    <property type="entry name" value="S-adenosyl-L-methionine-dependent methyltransferases"/>
    <property type="match status" value="1"/>
</dbReference>
<dbReference type="PANTHER" id="PTHR18895">
    <property type="entry name" value="HEMK METHYLTRANSFERASE"/>
    <property type="match status" value="1"/>
</dbReference>
<dbReference type="PANTHER" id="PTHR18895:SF74">
    <property type="entry name" value="MTRF1L RELEASE FACTOR GLUTAMINE METHYLTRANSFERASE"/>
    <property type="match status" value="1"/>
</dbReference>
<organism evidence="8 9">
    <name type="scientific">Brachyspira aalborgi</name>
    <dbReference type="NCBI Taxonomy" id="29522"/>
    <lineage>
        <taxon>Bacteria</taxon>
        <taxon>Pseudomonadati</taxon>
        <taxon>Spirochaetota</taxon>
        <taxon>Spirochaetia</taxon>
        <taxon>Brachyspirales</taxon>
        <taxon>Brachyspiraceae</taxon>
        <taxon>Brachyspira</taxon>
    </lineage>
</organism>
<dbReference type="NCBIfam" id="TIGR00536">
    <property type="entry name" value="hemK_fam"/>
    <property type="match status" value="1"/>
</dbReference>
<evidence type="ECO:0000259" key="6">
    <source>
        <dbReference type="Pfam" id="PF05175"/>
    </source>
</evidence>
<feature type="domain" description="Methyltransferase small" evidence="6">
    <location>
        <begin position="108"/>
        <end position="209"/>
    </location>
</feature>
<proteinExistence type="predicted"/>
<dbReference type="NCBIfam" id="TIGR03534">
    <property type="entry name" value="RF_mod_PrmC"/>
    <property type="match status" value="1"/>
</dbReference>